<proteinExistence type="predicted"/>
<evidence type="ECO:0000313" key="1">
    <source>
        <dbReference type="EMBL" id="ANE05505.1"/>
    </source>
</evidence>
<gene>
    <name evidence="1" type="ORF">ccrud_14285</name>
</gene>
<accession>A0A172QXR7</accession>
<sequence>MKFSDNSPHYWPATCSLGQSVSMSWDAYAMNISGTLANPNSSWTPRTFANQVFNLRIAITYNLSLNEGEKDFIALCMDIPQLAPQFLPVAANVREDFWISIADRATSPHARTSALFYALQSRIAHGGADLVGSMNRLAESAPTVGEYWCRAVVESLTVDCGRVGRMALLSVAVDDLRKRFLVSQYEDLRIGSQMAVEALQGSSTCQCHN</sequence>
<evidence type="ECO:0000313" key="2">
    <source>
        <dbReference type="Proteomes" id="UP000076929"/>
    </source>
</evidence>
<name>A0A172QXR7_9CORY</name>
<organism evidence="1 2">
    <name type="scientific">Corynebacterium crudilactis</name>
    <dbReference type="NCBI Taxonomy" id="1652495"/>
    <lineage>
        <taxon>Bacteria</taxon>
        <taxon>Bacillati</taxon>
        <taxon>Actinomycetota</taxon>
        <taxon>Actinomycetes</taxon>
        <taxon>Mycobacteriales</taxon>
        <taxon>Corynebacteriaceae</taxon>
        <taxon>Corynebacterium</taxon>
    </lineage>
</organism>
<keyword evidence="2" id="KW-1185">Reference proteome</keyword>
<dbReference type="EMBL" id="CP015623">
    <property type="protein sequence ID" value="ANE05505.1"/>
    <property type="molecule type" value="Genomic_DNA"/>
</dbReference>
<dbReference type="KEGG" id="ccjz:ccrud_14285"/>
<geneLocation type="plasmid" evidence="1 2">
    <name>pCRULAC1</name>
</geneLocation>
<keyword evidence="1" id="KW-0614">Plasmid</keyword>
<reference evidence="1 2" key="1">
    <citation type="submission" date="2016-05" db="EMBL/GenBank/DDBJ databases">
        <title>Complete genome sequence of Corynebacterium crudilactis, a new Corynebacterium species isolated from raw cow's milk.</title>
        <authorList>
            <person name="Christian R."/>
            <person name="Zimmermann J."/>
            <person name="Lipski A."/>
            <person name="Kalinowski J."/>
        </authorList>
    </citation>
    <scope>NUCLEOTIDE SEQUENCE [LARGE SCALE GENOMIC DNA]</scope>
    <source>
        <strain evidence="1 2">JZ16</strain>
        <plasmid evidence="1 2">pCRULAC1</plasmid>
    </source>
</reference>
<protein>
    <submittedName>
        <fullName evidence="1">Uncharacterized protein</fullName>
    </submittedName>
</protein>
<dbReference type="AlphaFoldDB" id="A0A172QXR7"/>
<dbReference type="Proteomes" id="UP000076929">
    <property type="component" value="Plasmid pCRULAC1"/>
</dbReference>